<dbReference type="GO" id="GO:0006749">
    <property type="term" value="P:glutathione metabolic process"/>
    <property type="evidence" value="ECO:0007669"/>
    <property type="project" value="TreeGrafter"/>
</dbReference>
<organism evidence="2 3">
    <name type="scientific">Hydrogenophaga taeniospiralis CCUG 15921</name>
    <dbReference type="NCBI Taxonomy" id="1281780"/>
    <lineage>
        <taxon>Bacteria</taxon>
        <taxon>Pseudomonadati</taxon>
        <taxon>Pseudomonadota</taxon>
        <taxon>Betaproteobacteria</taxon>
        <taxon>Burkholderiales</taxon>
        <taxon>Comamonadaceae</taxon>
        <taxon>Hydrogenophaga</taxon>
    </lineage>
</organism>
<protein>
    <submittedName>
        <fullName evidence="2">Beta-lactamase domain-containing protein</fullName>
    </submittedName>
</protein>
<dbReference type="Proteomes" id="UP001152876">
    <property type="component" value="Unassembled WGS sequence"/>
</dbReference>
<dbReference type="InterPro" id="IPR036866">
    <property type="entry name" value="RibonucZ/Hydroxyglut_hydro"/>
</dbReference>
<dbReference type="EMBL" id="AOGK01000006">
    <property type="protein sequence ID" value="MDG5975395.1"/>
    <property type="molecule type" value="Genomic_DNA"/>
</dbReference>
<dbReference type="PANTHER" id="PTHR43084:SF1">
    <property type="entry name" value="PERSULFIDE DIOXYGENASE ETHE1, MITOCHONDRIAL"/>
    <property type="match status" value="1"/>
</dbReference>
<sequence>MLFRILHDERGGDLSYLLADTGAREAVVVDPHSRDLPVLQALLNERDLRLRWVLRTHQHDHLQAPEFSSLARLGAPVVQGEARDGVFQPAEGALLPFGHEFVRVLATPGHTVDCLSFVWRDRVFCGGLLAVDACPRQPRPADPAALWDSVTQRVFTLPDETLLFAGHEKRARAVSTVLEQRRWHPFFAGLTRDEYLARVAALGSPAVRHRPVKLFNP</sequence>
<dbReference type="InterPro" id="IPR051682">
    <property type="entry name" value="Mito_Persulfide_Diox"/>
</dbReference>
<proteinExistence type="predicted"/>
<accession>A0A9X4S8G3</accession>
<gene>
    <name evidence="2" type="ORF">H010_09056</name>
</gene>
<reference evidence="2" key="1">
    <citation type="submission" date="2013-01" db="EMBL/GenBank/DDBJ databases">
        <title>Genome draft of Hydrogenophaga taeniospiralis 2K1.</title>
        <authorList>
            <person name="Gomila M."/>
            <person name="Lalucat J."/>
        </authorList>
    </citation>
    <scope>NUCLEOTIDE SEQUENCE</scope>
    <source>
        <strain evidence="2">CCUG 15921</strain>
    </source>
</reference>
<dbReference type="GO" id="GO:0070813">
    <property type="term" value="P:hydrogen sulfide metabolic process"/>
    <property type="evidence" value="ECO:0007669"/>
    <property type="project" value="TreeGrafter"/>
</dbReference>
<dbReference type="GO" id="GO:0050313">
    <property type="term" value="F:sulfur dioxygenase activity"/>
    <property type="evidence" value="ECO:0007669"/>
    <property type="project" value="TreeGrafter"/>
</dbReference>
<dbReference type="SUPFAM" id="SSF56281">
    <property type="entry name" value="Metallo-hydrolase/oxidoreductase"/>
    <property type="match status" value="1"/>
</dbReference>
<dbReference type="PANTHER" id="PTHR43084">
    <property type="entry name" value="PERSULFIDE DIOXYGENASE ETHE1"/>
    <property type="match status" value="1"/>
</dbReference>
<feature type="domain" description="Metallo-beta-lactamase" evidence="1">
    <location>
        <begin position="12"/>
        <end position="167"/>
    </location>
</feature>
<evidence type="ECO:0000313" key="2">
    <source>
        <dbReference type="EMBL" id="MDG5975395.1"/>
    </source>
</evidence>
<dbReference type="Gene3D" id="3.60.15.10">
    <property type="entry name" value="Ribonuclease Z/Hydroxyacylglutathione hydrolase-like"/>
    <property type="match status" value="1"/>
</dbReference>
<dbReference type="SMART" id="SM00849">
    <property type="entry name" value="Lactamase_B"/>
    <property type="match status" value="1"/>
</dbReference>
<evidence type="ECO:0000259" key="1">
    <source>
        <dbReference type="SMART" id="SM00849"/>
    </source>
</evidence>
<dbReference type="AlphaFoldDB" id="A0A9X4S8G3"/>
<evidence type="ECO:0000313" key="3">
    <source>
        <dbReference type="Proteomes" id="UP001152876"/>
    </source>
</evidence>
<dbReference type="RefSeq" id="WP_068167719.1">
    <property type="nucleotide sequence ID" value="NZ_AOGK01000006.1"/>
</dbReference>
<keyword evidence="3" id="KW-1185">Reference proteome</keyword>
<dbReference type="OrthoDB" id="9784009at2"/>
<name>A0A9X4S8G3_9BURK</name>
<comment type="caution">
    <text evidence="2">The sequence shown here is derived from an EMBL/GenBank/DDBJ whole genome shotgun (WGS) entry which is preliminary data.</text>
</comment>
<dbReference type="InterPro" id="IPR001279">
    <property type="entry name" value="Metallo-B-lactamas"/>
</dbReference>